<evidence type="ECO:0000313" key="6">
    <source>
        <dbReference type="EMBL" id="CAB4876945.1"/>
    </source>
</evidence>
<evidence type="ECO:0000313" key="2">
    <source>
        <dbReference type="EMBL" id="CAB4688337.1"/>
    </source>
</evidence>
<evidence type="ECO:0000313" key="9">
    <source>
        <dbReference type="EMBL" id="CAB5071631.1"/>
    </source>
</evidence>
<gene>
    <name evidence="2" type="ORF">UFOPK2510_00490</name>
    <name evidence="3" type="ORF">UFOPK2718_01194</name>
    <name evidence="4" type="ORF">UFOPK2936_00959</name>
    <name evidence="5" type="ORF">UFOPK3174_01234</name>
    <name evidence="6" type="ORF">UFOPK3328_01415</name>
    <name evidence="7" type="ORF">UFOPK3779_00912</name>
    <name evidence="8" type="ORF">UFOPK3913_00979</name>
    <name evidence="1" type="ORF">UFOPK4107_00455</name>
    <name evidence="9" type="ORF">UFOPK4403_00645</name>
</gene>
<dbReference type="EMBL" id="CAFBOC010000010">
    <property type="protein sequence ID" value="CAB4978661.1"/>
    <property type="molecule type" value="Genomic_DNA"/>
</dbReference>
<evidence type="ECO:0000313" key="5">
    <source>
        <dbReference type="EMBL" id="CAB4832044.1"/>
    </source>
</evidence>
<evidence type="ECO:0000313" key="1">
    <source>
        <dbReference type="EMBL" id="CAB4333978.1"/>
    </source>
</evidence>
<evidence type="ECO:0000313" key="4">
    <source>
        <dbReference type="EMBL" id="CAB4781426.1"/>
    </source>
</evidence>
<dbReference type="EMBL" id="CAEZZW010000004">
    <property type="protein sequence ID" value="CAB4781426.1"/>
    <property type="molecule type" value="Genomic_DNA"/>
</dbReference>
<dbReference type="EMBL" id="CAEZYM010000011">
    <property type="protein sequence ID" value="CAB4730289.1"/>
    <property type="molecule type" value="Genomic_DNA"/>
</dbReference>
<proteinExistence type="predicted"/>
<name>A0A6J7JTS4_9ZZZZ</name>
<reference evidence="7" key="1">
    <citation type="submission" date="2020-05" db="EMBL/GenBank/DDBJ databases">
        <authorList>
            <person name="Chiriac C."/>
            <person name="Salcher M."/>
            <person name="Ghai R."/>
            <person name="Kavagutti S V."/>
        </authorList>
    </citation>
    <scope>NUCLEOTIDE SEQUENCE</scope>
</reference>
<evidence type="ECO:0000313" key="8">
    <source>
        <dbReference type="EMBL" id="CAB4978661.1"/>
    </source>
</evidence>
<evidence type="ECO:0000313" key="7">
    <source>
        <dbReference type="EMBL" id="CAB4946675.1"/>
    </source>
</evidence>
<sequence>MRKLPSVADIVGPWGQTRAMGLIANFKAKRAAKQALAVYEHKHMRWEQDSAIFKKINEAFTLAVQGKDAAESSLVNKAGECVLWHGQATFHEAGKTPGHYVGGSQGVSIPIVGGIRYRVGAMRGTFIPGDEVQVEKDSGEVYITTERLIFNGITNSKEWDFDKWTGAQCDDAEDSYIFHVSNRQKTSGLTFDPGIGREFNRVLAQALQCAESNPAAVLAELKNVAKELVENEPTLEA</sequence>
<dbReference type="AlphaFoldDB" id="A0A6J7JTS4"/>
<dbReference type="EMBL" id="CAFBQX010000002">
    <property type="protein sequence ID" value="CAB5071631.1"/>
    <property type="molecule type" value="Genomic_DNA"/>
</dbReference>
<accession>A0A6J7JTS4</accession>
<dbReference type="EMBL" id="CAESAE010000002">
    <property type="protein sequence ID" value="CAB4333978.1"/>
    <property type="molecule type" value="Genomic_DNA"/>
</dbReference>
<dbReference type="EMBL" id="CAFABH010000024">
    <property type="protein sequence ID" value="CAB4832044.1"/>
    <property type="molecule type" value="Genomic_DNA"/>
</dbReference>
<dbReference type="EMBL" id="CAEZXO010000003">
    <property type="protein sequence ID" value="CAB4688337.1"/>
    <property type="molecule type" value="Genomic_DNA"/>
</dbReference>
<evidence type="ECO:0000313" key="3">
    <source>
        <dbReference type="EMBL" id="CAB4730289.1"/>
    </source>
</evidence>
<organism evidence="7">
    <name type="scientific">freshwater metagenome</name>
    <dbReference type="NCBI Taxonomy" id="449393"/>
    <lineage>
        <taxon>unclassified sequences</taxon>
        <taxon>metagenomes</taxon>
        <taxon>ecological metagenomes</taxon>
    </lineage>
</organism>
<dbReference type="EMBL" id="CAFBNH010000005">
    <property type="protein sequence ID" value="CAB4946675.1"/>
    <property type="molecule type" value="Genomic_DNA"/>
</dbReference>
<protein>
    <submittedName>
        <fullName evidence="7">Unannotated protein</fullName>
    </submittedName>
</protein>
<dbReference type="EMBL" id="CAFBLD010000010">
    <property type="protein sequence ID" value="CAB4876945.1"/>
    <property type="molecule type" value="Genomic_DNA"/>
</dbReference>